<dbReference type="GO" id="GO:0016491">
    <property type="term" value="F:oxidoreductase activity"/>
    <property type="evidence" value="ECO:0007669"/>
    <property type="project" value="UniProtKB-KW"/>
</dbReference>
<comment type="similarity">
    <text evidence="1">Belongs to the shaker potassium channel beta subunit family.</text>
</comment>
<evidence type="ECO:0000256" key="1">
    <source>
        <dbReference type="ARBA" id="ARBA00006515"/>
    </source>
</evidence>
<dbReference type="PANTHER" id="PTHR43150:SF4">
    <property type="entry name" value="L-GLYCERALDEHYDE 3-PHOSPHATE REDUCTASE"/>
    <property type="match status" value="1"/>
</dbReference>
<dbReference type="Gene3D" id="3.20.20.100">
    <property type="entry name" value="NADP-dependent oxidoreductase domain"/>
    <property type="match status" value="1"/>
</dbReference>
<reference evidence="7" key="1">
    <citation type="journal article" date="2022" name="Int. J. Syst. Evol. Microbiol.">
        <title>Cellulosimicrobium protaetiae sp. nov., isolated from the gut of the larva of Protaetia brevitarsis seulensis.</title>
        <authorList>
            <person name="Le Han H."/>
            <person name="Nguyen T.T.H."/>
            <person name="Li Z."/>
            <person name="Shin N.R."/>
            <person name="Kim S.G."/>
        </authorList>
    </citation>
    <scope>NUCLEOTIDE SEQUENCE [LARGE SCALE GENOMIC DNA]</scope>
    <source>
        <strain evidence="7">BI34</strain>
    </source>
</reference>
<dbReference type="SUPFAM" id="SSF51430">
    <property type="entry name" value="NAD(P)-linked oxidoreductase"/>
    <property type="match status" value="1"/>
</dbReference>
<evidence type="ECO:0000313" key="7">
    <source>
        <dbReference type="Proteomes" id="UP000451354"/>
    </source>
</evidence>
<dbReference type="InterPro" id="IPR005399">
    <property type="entry name" value="K_chnl_volt-dep_bsu_KCNAB-rel"/>
</dbReference>
<feature type="region of interest" description="Disordered" evidence="4">
    <location>
        <begin position="1"/>
        <end position="29"/>
    </location>
</feature>
<dbReference type="GO" id="GO:0051596">
    <property type="term" value="P:methylglyoxal catabolic process"/>
    <property type="evidence" value="ECO:0007669"/>
    <property type="project" value="TreeGrafter"/>
</dbReference>
<evidence type="ECO:0000256" key="3">
    <source>
        <dbReference type="ARBA" id="ARBA00023002"/>
    </source>
</evidence>
<evidence type="ECO:0000313" key="6">
    <source>
        <dbReference type="EMBL" id="QJW37044.1"/>
    </source>
</evidence>
<dbReference type="KEGG" id="cprt:FIC82_013485"/>
<gene>
    <name evidence="6" type="ORF">FIC82_013485</name>
</gene>
<sequence>MPPDAPTPRTDEASGATPDVGGPLPHRRLGRTGLTLPVVSLGLWQNFGEADPWSTQREIVLHAVDRGVTHLDLANNYGPPGGAAEESLGRLLARELRPLRDELVVTTKAGYRMGPGPYGEGGSRKYLLSSLDASLRRLGLDHVDIFYSHRFDPTTPLTETIGALATAVRSGRARYAGISSYSARRTAEALRVAEQVGVDLVVTQVSHSMLNRWIEEPDPHDPAGASVLDVAGAEGLGVVAFSPLAQGMLTDRYLDGVPAGSRAARGGPLRPAFLSETNLAHVRRLDGLARAHGRSLATTAILWALRDERVTSVLLGASSTRQLDDNLAALDAPALSAEELEAVDALPSDTGINIWASRSSDL</sequence>
<protein>
    <submittedName>
        <fullName evidence="6">Aldo/keto reductase</fullName>
    </submittedName>
</protein>
<name>A0A6M5UG45_9MICO</name>
<dbReference type="EMBL" id="CP052757">
    <property type="protein sequence ID" value="QJW37044.1"/>
    <property type="molecule type" value="Genomic_DNA"/>
</dbReference>
<keyword evidence="2" id="KW-0521">NADP</keyword>
<accession>A0A6M5UG45</accession>
<evidence type="ECO:0000256" key="4">
    <source>
        <dbReference type="SAM" id="MobiDB-lite"/>
    </source>
</evidence>
<dbReference type="Pfam" id="PF00248">
    <property type="entry name" value="Aldo_ket_red"/>
    <property type="match status" value="1"/>
</dbReference>
<evidence type="ECO:0000256" key="2">
    <source>
        <dbReference type="ARBA" id="ARBA00022857"/>
    </source>
</evidence>
<proteinExistence type="inferred from homology"/>
<dbReference type="Proteomes" id="UP000451354">
    <property type="component" value="Chromosome"/>
</dbReference>
<organism evidence="6 7">
    <name type="scientific">Cellulosimicrobium protaetiae</name>
    <dbReference type="NCBI Taxonomy" id="2587808"/>
    <lineage>
        <taxon>Bacteria</taxon>
        <taxon>Bacillati</taxon>
        <taxon>Actinomycetota</taxon>
        <taxon>Actinomycetes</taxon>
        <taxon>Micrococcales</taxon>
        <taxon>Promicromonosporaceae</taxon>
        <taxon>Cellulosimicrobium</taxon>
    </lineage>
</organism>
<dbReference type="AlphaFoldDB" id="A0A6M5UG45"/>
<dbReference type="PANTHER" id="PTHR43150">
    <property type="entry name" value="HYPERKINETIC, ISOFORM M"/>
    <property type="match status" value="1"/>
</dbReference>
<keyword evidence="7" id="KW-1185">Reference proteome</keyword>
<dbReference type="InterPro" id="IPR023210">
    <property type="entry name" value="NADP_OxRdtase_dom"/>
</dbReference>
<feature type="domain" description="NADP-dependent oxidoreductase" evidence="5">
    <location>
        <begin position="40"/>
        <end position="346"/>
    </location>
</feature>
<evidence type="ECO:0000259" key="5">
    <source>
        <dbReference type="Pfam" id="PF00248"/>
    </source>
</evidence>
<keyword evidence="3" id="KW-0560">Oxidoreductase</keyword>
<dbReference type="InterPro" id="IPR036812">
    <property type="entry name" value="NAD(P)_OxRdtase_dom_sf"/>
</dbReference>
<dbReference type="RefSeq" id="WP_168731861.1">
    <property type="nucleotide sequence ID" value="NZ_CP052757.1"/>
</dbReference>